<dbReference type="RefSeq" id="XP_052949621.1">
    <property type="nucleotide sequence ID" value="XM_053090992.1"/>
</dbReference>
<proteinExistence type="predicted"/>
<feature type="region of interest" description="Disordered" evidence="1">
    <location>
        <begin position="488"/>
        <end position="523"/>
    </location>
</feature>
<reference evidence="2" key="1">
    <citation type="journal article" date="2022" name="G3 (Bethesda)">
        <title>High quality genome of the basidiomycete yeast Dioszegia hungarica PDD-24b-2 isolated from cloud water.</title>
        <authorList>
            <person name="Jarrige D."/>
            <person name="Haridas S."/>
            <person name="Bleykasten-Grosshans C."/>
            <person name="Joly M."/>
            <person name="Nadalig T."/>
            <person name="Sancelme M."/>
            <person name="Vuilleumier S."/>
            <person name="Grigoriev I.V."/>
            <person name="Amato P."/>
            <person name="Bringel F."/>
        </authorList>
    </citation>
    <scope>NUCLEOTIDE SEQUENCE</scope>
    <source>
        <strain evidence="2">PDD-24b-2</strain>
    </source>
</reference>
<evidence type="ECO:0008006" key="4">
    <source>
        <dbReference type="Google" id="ProtNLM"/>
    </source>
</evidence>
<protein>
    <recommendedName>
        <fullName evidence="4">Arrestin-like N-terminal domain-containing protein</fullName>
    </recommendedName>
</protein>
<accession>A0AA38HHY0</accession>
<organism evidence="2 3">
    <name type="scientific">Dioszegia hungarica</name>
    <dbReference type="NCBI Taxonomy" id="4972"/>
    <lineage>
        <taxon>Eukaryota</taxon>
        <taxon>Fungi</taxon>
        <taxon>Dikarya</taxon>
        <taxon>Basidiomycota</taxon>
        <taxon>Agaricomycotina</taxon>
        <taxon>Tremellomycetes</taxon>
        <taxon>Tremellales</taxon>
        <taxon>Bulleribasidiaceae</taxon>
        <taxon>Dioszegia</taxon>
    </lineage>
</organism>
<evidence type="ECO:0000313" key="2">
    <source>
        <dbReference type="EMBL" id="KAI9639844.1"/>
    </source>
</evidence>
<sequence length="523" mass="57474">MRLPFLRRATAPENPLAHIGANSQRLKTPPYQYKPSSTLQLIVHLPANGFVHLQPPLDTTYSTHTPGQYDHILSGEVEVIAPPDWSDNVESITVGVKSLCRLNMGPGREGEVDTLFERSVTLNEGLDIVPGSQRFAFNLILPCTLPVHDYHGPAPTYNTISYRAHSQLVAISSRPPKEKPSPVDAFTSDNAPTPTFVSVKLDAGVTRVIYESSARLRVAHMSERDANFDTLNFERQGLAENLGVYNIKLQSDIWTIAAPFHFIVQLPSLSPLITIFTVRLSILQAPSMRSPRDSPGTPPLTSTVKVVLAEIGEKVPSNHLHPGKERRALWRGSDVGGHGTGDGWKEEIFARLPTDRVLRASTVPGIITPIHVTHAICVEISYSVYGQYADGREMRPTGPGELKTLRITEGIVLPARNEASRYTPLDRVRYRKHLDPLESGEITAVGGGHAIWYGTYSDASTVAHIEQARESLAHEIARQCARREGMMTRLTSDEDAPPRSLKSSRRASRSLTRSRGSAPGGKA</sequence>
<name>A0AA38HHY0_9TREE</name>
<dbReference type="EMBL" id="JAKWFO010000001">
    <property type="protein sequence ID" value="KAI9639844.1"/>
    <property type="molecule type" value="Genomic_DNA"/>
</dbReference>
<dbReference type="AlphaFoldDB" id="A0AA38HHY0"/>
<evidence type="ECO:0000313" key="3">
    <source>
        <dbReference type="Proteomes" id="UP001164286"/>
    </source>
</evidence>
<gene>
    <name evidence="2" type="ORF">MKK02DRAFT_40172</name>
</gene>
<keyword evidence="3" id="KW-1185">Reference proteome</keyword>
<dbReference type="Proteomes" id="UP001164286">
    <property type="component" value="Unassembled WGS sequence"/>
</dbReference>
<evidence type="ECO:0000256" key="1">
    <source>
        <dbReference type="SAM" id="MobiDB-lite"/>
    </source>
</evidence>
<dbReference type="GeneID" id="77730197"/>
<comment type="caution">
    <text evidence="2">The sequence shown here is derived from an EMBL/GenBank/DDBJ whole genome shotgun (WGS) entry which is preliminary data.</text>
</comment>